<dbReference type="SUPFAM" id="SSF51658">
    <property type="entry name" value="Xylose isomerase-like"/>
    <property type="match status" value="1"/>
</dbReference>
<sequence>MGTPLKGFGLGLRPEHYQDFIHDKQPVDWLEILSDNYMVPGGKPLYFLDKIRSNYPMVMHGVAMNLGSTDPLDKVYLQSLKDLEKRVEPALISDHLCWTGVNGRRMHDLLPLPYTEEAVKHVSERILQAQDFLGRRLIIENLSTYIEAQAPLTEWAFVNAVLSEADCDILLDINNIYVSSRNHSFNPLDYLNAIPVERVKQIHLAGHSDMGNYCIDTHDAPVSDAVWTLYEQATQRFGIVPTMIERDGDIPALDVLVNELNMARKIAKRHEDNMNSNDPQGGRHESHVTF</sequence>
<dbReference type="Gene3D" id="3.20.20.150">
    <property type="entry name" value="Divalent-metal-dependent TIM barrel enzymes"/>
    <property type="match status" value="1"/>
</dbReference>
<evidence type="ECO:0000313" key="3">
    <source>
        <dbReference type="EMBL" id="TDR31803.1"/>
    </source>
</evidence>
<accession>A0A4R6Y8R2</accession>
<name>A0A4R6Y8R2_9BURK</name>
<comment type="similarity">
    <text evidence="1">Belongs to the UPF0276 family.</text>
</comment>
<dbReference type="PANTHER" id="PTHR42194">
    <property type="entry name" value="UPF0276 PROTEIN HI_1600"/>
    <property type="match status" value="1"/>
</dbReference>
<feature type="region of interest" description="Disordered" evidence="2">
    <location>
        <begin position="269"/>
        <end position="290"/>
    </location>
</feature>
<dbReference type="HAMAP" id="MF_00697">
    <property type="entry name" value="UPF0276"/>
    <property type="match status" value="1"/>
</dbReference>
<evidence type="ECO:0000256" key="1">
    <source>
        <dbReference type="HAMAP-Rule" id="MF_00697"/>
    </source>
</evidence>
<dbReference type="Pfam" id="PF05114">
    <property type="entry name" value="MbnB_TglH_ChrH"/>
    <property type="match status" value="1"/>
</dbReference>
<keyword evidence="4" id="KW-1185">Reference proteome</keyword>
<dbReference type="OrthoDB" id="9763101at2"/>
<protein>
    <recommendedName>
        <fullName evidence="1">UPF0276 protein DFR44_10719</fullName>
    </recommendedName>
</protein>
<dbReference type="InterPro" id="IPR007801">
    <property type="entry name" value="MbnB/TglH/ChrH"/>
</dbReference>
<gene>
    <name evidence="3" type="ORF">DFR44_10719</name>
</gene>
<dbReference type="AlphaFoldDB" id="A0A4R6Y8R2"/>
<dbReference type="RefSeq" id="WP_133619513.1">
    <property type="nucleotide sequence ID" value="NZ_SNZE01000007.1"/>
</dbReference>
<dbReference type="EMBL" id="SNZE01000007">
    <property type="protein sequence ID" value="TDR31803.1"/>
    <property type="molecule type" value="Genomic_DNA"/>
</dbReference>
<organism evidence="3 4">
    <name type="scientific">Hydromonas duriensis</name>
    <dbReference type="NCBI Taxonomy" id="1527608"/>
    <lineage>
        <taxon>Bacteria</taxon>
        <taxon>Pseudomonadati</taxon>
        <taxon>Pseudomonadota</taxon>
        <taxon>Betaproteobacteria</taxon>
        <taxon>Burkholderiales</taxon>
        <taxon>Burkholderiaceae</taxon>
        <taxon>Hydromonas</taxon>
    </lineage>
</organism>
<dbReference type="PANTHER" id="PTHR42194:SF1">
    <property type="entry name" value="UPF0276 PROTEIN HI_1600"/>
    <property type="match status" value="1"/>
</dbReference>
<proteinExistence type="inferred from homology"/>
<reference evidence="3 4" key="1">
    <citation type="submission" date="2019-03" db="EMBL/GenBank/DDBJ databases">
        <title>Genomic Encyclopedia of Type Strains, Phase IV (KMG-IV): sequencing the most valuable type-strain genomes for metagenomic binning, comparative biology and taxonomic classification.</title>
        <authorList>
            <person name="Goeker M."/>
        </authorList>
    </citation>
    <scope>NUCLEOTIDE SEQUENCE [LARGE SCALE GENOMIC DNA]</scope>
    <source>
        <strain evidence="3 4">DSM 102852</strain>
    </source>
</reference>
<feature type="compositionally biased region" description="Basic and acidic residues" evidence="2">
    <location>
        <begin position="281"/>
        <end position="290"/>
    </location>
</feature>
<dbReference type="NCBIfam" id="NF003818">
    <property type="entry name" value="PRK05409.1"/>
    <property type="match status" value="1"/>
</dbReference>
<evidence type="ECO:0000256" key="2">
    <source>
        <dbReference type="SAM" id="MobiDB-lite"/>
    </source>
</evidence>
<evidence type="ECO:0000313" key="4">
    <source>
        <dbReference type="Proteomes" id="UP000294480"/>
    </source>
</evidence>
<dbReference type="Proteomes" id="UP000294480">
    <property type="component" value="Unassembled WGS sequence"/>
</dbReference>
<dbReference type="InterPro" id="IPR036237">
    <property type="entry name" value="Xyl_isomerase-like_sf"/>
</dbReference>
<comment type="caution">
    <text evidence="3">The sequence shown here is derived from an EMBL/GenBank/DDBJ whole genome shotgun (WGS) entry which is preliminary data.</text>
</comment>